<sequence>MELIAQKNILLTGGSGFIGRNILESFLSDKYHILAPSSRELNLPDEKSVDAYFESHQIDIVVHSAVKPGHRNAKDFSDLFYTNTRMFFNLERHKEEYEKMLVIGSGAIYDSRNYRPKMQEEEWCTHIPADEHGYCKYVCEKVIEKSFNVYDLRVFGIFGKYEDYAIRFISNAICKALFGLPITIKQNRKFDYLFVDDLMVILDWFIENNPQYKSYNITPDESVSLYDLAFLVKELSGSDVPIWVSEVGMGLEYSGNNSRLRNEMFSLVFTPLKDAIRSLIEWYRTQKEKIDINLLFTDK</sequence>
<dbReference type="Proteomes" id="UP001075704">
    <property type="component" value="Unassembled WGS sequence"/>
</dbReference>
<protein>
    <submittedName>
        <fullName evidence="3">NAD(P)-dependent oxidoreductase</fullName>
    </submittedName>
</protein>
<dbReference type="PANTHER" id="PTHR43000">
    <property type="entry name" value="DTDP-D-GLUCOSE 4,6-DEHYDRATASE-RELATED"/>
    <property type="match status" value="1"/>
</dbReference>
<dbReference type="EMBL" id="JAPUAC010000007">
    <property type="protein sequence ID" value="MCZ2654699.1"/>
    <property type="molecule type" value="Genomic_DNA"/>
</dbReference>
<evidence type="ECO:0000259" key="2">
    <source>
        <dbReference type="Pfam" id="PF01370"/>
    </source>
</evidence>
<evidence type="ECO:0000313" key="4">
    <source>
        <dbReference type="Proteomes" id="UP001075704"/>
    </source>
</evidence>
<accession>A0ABD4VTI4</accession>
<dbReference type="RefSeq" id="WP_234185068.1">
    <property type="nucleotide sequence ID" value="NZ_JAPUAC010000007.1"/>
</dbReference>
<evidence type="ECO:0000256" key="1">
    <source>
        <dbReference type="ARBA" id="ARBA00007637"/>
    </source>
</evidence>
<feature type="domain" description="NAD-dependent epimerase/dehydratase" evidence="2">
    <location>
        <begin position="9"/>
        <end position="217"/>
    </location>
</feature>
<dbReference type="InterPro" id="IPR001509">
    <property type="entry name" value="Epimerase_deHydtase"/>
</dbReference>
<proteinExistence type="inferred from homology"/>
<reference evidence="3" key="1">
    <citation type="submission" date="2022-12" db="EMBL/GenBank/DDBJ databases">
        <title>Development of a Multilocus Sequence Typing Scheme for Bacteroides fragilis Based on Whole Genome Sequencing Data and Clinical Application.</title>
        <authorList>
            <person name="Nielsen F.D."/>
            <person name="Justesen U.S."/>
        </authorList>
    </citation>
    <scope>NUCLEOTIDE SEQUENCE</scope>
    <source>
        <strain evidence="3">BF_BC_ODE_DK_2015_2</strain>
    </source>
</reference>
<evidence type="ECO:0000313" key="3">
    <source>
        <dbReference type="EMBL" id="MCZ2654699.1"/>
    </source>
</evidence>
<dbReference type="AlphaFoldDB" id="A0ABD4VTI4"/>
<dbReference type="Pfam" id="PF01370">
    <property type="entry name" value="Epimerase"/>
    <property type="match status" value="1"/>
</dbReference>
<gene>
    <name evidence="3" type="ORF">O1422_11065</name>
</gene>
<comment type="caution">
    <text evidence="3">The sequence shown here is derived from an EMBL/GenBank/DDBJ whole genome shotgun (WGS) entry which is preliminary data.</text>
</comment>
<comment type="similarity">
    <text evidence="1">Belongs to the NAD(P)-dependent epimerase/dehydratase family.</text>
</comment>
<dbReference type="InterPro" id="IPR036291">
    <property type="entry name" value="NAD(P)-bd_dom_sf"/>
</dbReference>
<organism evidence="3 4">
    <name type="scientific">Bacteroides fragilis</name>
    <dbReference type="NCBI Taxonomy" id="817"/>
    <lineage>
        <taxon>Bacteria</taxon>
        <taxon>Pseudomonadati</taxon>
        <taxon>Bacteroidota</taxon>
        <taxon>Bacteroidia</taxon>
        <taxon>Bacteroidales</taxon>
        <taxon>Bacteroidaceae</taxon>
        <taxon>Bacteroides</taxon>
    </lineage>
</organism>
<dbReference type="Gene3D" id="3.40.50.720">
    <property type="entry name" value="NAD(P)-binding Rossmann-like Domain"/>
    <property type="match status" value="1"/>
</dbReference>
<dbReference type="SUPFAM" id="SSF51735">
    <property type="entry name" value="NAD(P)-binding Rossmann-fold domains"/>
    <property type="match status" value="1"/>
</dbReference>
<name>A0ABD4VTI4_BACFG</name>